<protein>
    <submittedName>
        <fullName evidence="2">Uncharacterized protein</fullName>
    </submittedName>
</protein>
<name>A0AAV0G713_9ASTE</name>
<reference evidence="2" key="1">
    <citation type="submission" date="2022-07" db="EMBL/GenBank/DDBJ databases">
        <authorList>
            <person name="Macas J."/>
            <person name="Novak P."/>
            <person name="Neumann P."/>
        </authorList>
    </citation>
    <scope>NUCLEOTIDE SEQUENCE</scope>
</reference>
<feature type="compositionally biased region" description="Basic residues" evidence="1">
    <location>
        <begin position="103"/>
        <end position="116"/>
    </location>
</feature>
<evidence type="ECO:0000313" key="2">
    <source>
        <dbReference type="EMBL" id="CAH9143363.1"/>
    </source>
</evidence>
<keyword evidence="3" id="KW-1185">Reference proteome</keyword>
<dbReference type="EMBL" id="CAMAPF010001051">
    <property type="protein sequence ID" value="CAH9143363.1"/>
    <property type="molecule type" value="Genomic_DNA"/>
</dbReference>
<dbReference type="Proteomes" id="UP001152523">
    <property type="component" value="Unassembled WGS sequence"/>
</dbReference>
<accession>A0AAV0G713</accession>
<organism evidence="2 3">
    <name type="scientific">Cuscuta epithymum</name>
    <dbReference type="NCBI Taxonomy" id="186058"/>
    <lineage>
        <taxon>Eukaryota</taxon>
        <taxon>Viridiplantae</taxon>
        <taxon>Streptophyta</taxon>
        <taxon>Embryophyta</taxon>
        <taxon>Tracheophyta</taxon>
        <taxon>Spermatophyta</taxon>
        <taxon>Magnoliopsida</taxon>
        <taxon>eudicotyledons</taxon>
        <taxon>Gunneridae</taxon>
        <taxon>Pentapetalae</taxon>
        <taxon>asterids</taxon>
        <taxon>lamiids</taxon>
        <taxon>Solanales</taxon>
        <taxon>Convolvulaceae</taxon>
        <taxon>Cuscuteae</taxon>
        <taxon>Cuscuta</taxon>
        <taxon>Cuscuta subgen. Cuscuta</taxon>
    </lineage>
</organism>
<gene>
    <name evidence="2" type="ORF">CEPIT_LOCUS40613</name>
</gene>
<proteinExistence type="predicted"/>
<comment type="caution">
    <text evidence="2">The sequence shown here is derived from an EMBL/GenBank/DDBJ whole genome shotgun (WGS) entry which is preliminary data.</text>
</comment>
<sequence length="116" mass="13041">MPRARRQSSIVQWPRPGDEHLPPGGRASKRRPPKAKGLETSIFSPRIPRARRRSSIVQWPRPGDKHPSPGAQSLGTIIPHPKARAQGRSSITWRPKPGDEHLSRRRPRVGRRASPP</sequence>
<evidence type="ECO:0000256" key="1">
    <source>
        <dbReference type="SAM" id="MobiDB-lite"/>
    </source>
</evidence>
<dbReference type="AlphaFoldDB" id="A0AAV0G713"/>
<feature type="region of interest" description="Disordered" evidence="1">
    <location>
        <begin position="1"/>
        <end position="116"/>
    </location>
</feature>
<evidence type="ECO:0000313" key="3">
    <source>
        <dbReference type="Proteomes" id="UP001152523"/>
    </source>
</evidence>